<dbReference type="InterPro" id="IPR001128">
    <property type="entry name" value="Cyt_P450"/>
</dbReference>
<proteinExistence type="inferred from homology"/>
<keyword evidence="6 8" id="KW-0560">Oxidoreductase</keyword>
<dbReference type="PANTHER" id="PTHR47955:SF15">
    <property type="entry name" value="CYTOCHROME P450 71A2-LIKE"/>
    <property type="match status" value="1"/>
</dbReference>
<name>A0ABR0WMU1_REHGL</name>
<comment type="cofactor">
    <cofactor evidence="1">
        <name>heme</name>
        <dbReference type="ChEBI" id="CHEBI:30413"/>
    </cofactor>
</comment>
<comment type="similarity">
    <text evidence="3 8">Belongs to the cytochrome P450 family.</text>
</comment>
<keyword evidence="8" id="KW-0503">Monooxygenase</keyword>
<comment type="caution">
    <text evidence="10">The sequence shown here is derived from an EMBL/GenBank/DDBJ whole genome shotgun (WGS) entry which is preliminary data.</text>
</comment>
<keyword evidence="9" id="KW-0472">Membrane</keyword>
<evidence type="ECO:0000256" key="2">
    <source>
        <dbReference type="ARBA" id="ARBA00004167"/>
    </source>
</evidence>
<keyword evidence="5 8" id="KW-0479">Metal-binding</keyword>
<comment type="subcellular location">
    <subcellularLocation>
        <location evidence="2">Membrane</location>
        <topology evidence="2">Single-pass membrane protein</topology>
    </subcellularLocation>
</comment>
<dbReference type="PROSITE" id="PS00086">
    <property type="entry name" value="CYTOCHROME_P450"/>
    <property type="match status" value="1"/>
</dbReference>
<evidence type="ECO:0000256" key="3">
    <source>
        <dbReference type="ARBA" id="ARBA00010617"/>
    </source>
</evidence>
<accession>A0ABR0WMU1</accession>
<keyword evidence="4 8" id="KW-0349">Heme</keyword>
<dbReference type="InterPro" id="IPR036396">
    <property type="entry name" value="Cyt_P450_sf"/>
</dbReference>
<keyword evidence="9" id="KW-1133">Transmembrane helix</keyword>
<evidence type="ECO:0000256" key="6">
    <source>
        <dbReference type="ARBA" id="ARBA00023002"/>
    </source>
</evidence>
<dbReference type="CDD" id="cd11072">
    <property type="entry name" value="CYP71-like"/>
    <property type="match status" value="1"/>
</dbReference>
<reference evidence="10 11" key="1">
    <citation type="journal article" date="2021" name="Comput. Struct. Biotechnol. J.">
        <title>De novo genome assembly of the potent medicinal plant Rehmannia glutinosa using nanopore technology.</title>
        <authorList>
            <person name="Ma L."/>
            <person name="Dong C."/>
            <person name="Song C."/>
            <person name="Wang X."/>
            <person name="Zheng X."/>
            <person name="Niu Y."/>
            <person name="Chen S."/>
            <person name="Feng W."/>
        </authorList>
    </citation>
    <scope>NUCLEOTIDE SEQUENCE [LARGE SCALE GENOMIC DNA]</scope>
    <source>
        <strain evidence="10">DH-2019</strain>
    </source>
</reference>
<gene>
    <name evidence="10" type="ORF">DH2020_019331</name>
</gene>
<keyword evidence="11" id="KW-1185">Reference proteome</keyword>
<evidence type="ECO:0000313" key="10">
    <source>
        <dbReference type="EMBL" id="KAK6148419.1"/>
    </source>
</evidence>
<sequence length="530" mass="59724">MEEFQLFAFLVALIVLFCGLYFTRNKLTSRGNIKLPPSPPTLPVIGNLHQLGHLPHRSLWELSTKYGPIMLLKFGSKPTLVISSAAIAKEILKTHDLAFANKPVMSAPKKIFYDLKDLVNLQYGEQWRKIRSIFVHELLSSTRVKSFNTIREEEIDLMVEKIKRVSSSPVNLTYMFTRLTNDMICRSAFGKKHSETGHGKIFLDKMDDAVALLFNFTIGEFVPWLGWINRLNGFNASLDKYARELDEVLNAVIEDHMSRGTSSNGDEDDGKSKENFVDILLGIYKGNTPGVSIDLISLKAVILSDRDSLARGKMGAGSKVVDVELWVDALGAGTETSTTTLIWVMTELIRNPPVMTKLQDEIREIMKGGKQQITDEDLQKMQYLKAVIKETFRCHPPVAIYFRAAREYVNLMGYDIAPETMILINAWAIGRDPSCWDEPEKFMPERFLNSCVDFRGFDFQLIPFGAGRRICPGLGFAAISIEHTVANLMQKFDWALPHGAKGEDLDATERPGFTIGKKEPLIVVPTKSYF</sequence>
<keyword evidence="7 8" id="KW-0408">Iron</keyword>
<evidence type="ECO:0000256" key="8">
    <source>
        <dbReference type="RuleBase" id="RU000461"/>
    </source>
</evidence>
<dbReference type="Proteomes" id="UP001318860">
    <property type="component" value="Unassembled WGS sequence"/>
</dbReference>
<evidence type="ECO:0000256" key="7">
    <source>
        <dbReference type="ARBA" id="ARBA00023004"/>
    </source>
</evidence>
<dbReference type="InterPro" id="IPR017972">
    <property type="entry name" value="Cyt_P450_CS"/>
</dbReference>
<dbReference type="EMBL" id="JABTTQ020000010">
    <property type="protein sequence ID" value="KAK6148419.1"/>
    <property type="molecule type" value="Genomic_DNA"/>
</dbReference>
<evidence type="ECO:0000256" key="9">
    <source>
        <dbReference type="SAM" id="Phobius"/>
    </source>
</evidence>
<dbReference type="PRINTS" id="PR00385">
    <property type="entry name" value="P450"/>
</dbReference>
<feature type="transmembrane region" description="Helical" evidence="9">
    <location>
        <begin position="6"/>
        <end position="23"/>
    </location>
</feature>
<dbReference type="Gene3D" id="1.10.630.10">
    <property type="entry name" value="Cytochrome P450"/>
    <property type="match status" value="1"/>
</dbReference>
<evidence type="ECO:0000256" key="5">
    <source>
        <dbReference type="ARBA" id="ARBA00022723"/>
    </source>
</evidence>
<dbReference type="Pfam" id="PF00067">
    <property type="entry name" value="p450"/>
    <property type="match status" value="2"/>
</dbReference>
<dbReference type="InterPro" id="IPR002401">
    <property type="entry name" value="Cyt_P450_E_grp-I"/>
</dbReference>
<evidence type="ECO:0000256" key="1">
    <source>
        <dbReference type="ARBA" id="ARBA00001971"/>
    </source>
</evidence>
<dbReference type="PRINTS" id="PR00463">
    <property type="entry name" value="EP450I"/>
</dbReference>
<evidence type="ECO:0000256" key="4">
    <source>
        <dbReference type="ARBA" id="ARBA00022617"/>
    </source>
</evidence>
<protein>
    <submittedName>
        <fullName evidence="10">Uncharacterized protein</fullName>
    </submittedName>
</protein>
<dbReference type="SUPFAM" id="SSF48264">
    <property type="entry name" value="Cytochrome P450"/>
    <property type="match status" value="1"/>
</dbReference>
<dbReference type="PANTHER" id="PTHR47955">
    <property type="entry name" value="CYTOCHROME P450 FAMILY 71 PROTEIN"/>
    <property type="match status" value="1"/>
</dbReference>
<keyword evidence="9" id="KW-0812">Transmembrane</keyword>
<evidence type="ECO:0000313" key="11">
    <source>
        <dbReference type="Proteomes" id="UP001318860"/>
    </source>
</evidence>
<organism evidence="10 11">
    <name type="scientific">Rehmannia glutinosa</name>
    <name type="common">Chinese foxglove</name>
    <dbReference type="NCBI Taxonomy" id="99300"/>
    <lineage>
        <taxon>Eukaryota</taxon>
        <taxon>Viridiplantae</taxon>
        <taxon>Streptophyta</taxon>
        <taxon>Embryophyta</taxon>
        <taxon>Tracheophyta</taxon>
        <taxon>Spermatophyta</taxon>
        <taxon>Magnoliopsida</taxon>
        <taxon>eudicotyledons</taxon>
        <taxon>Gunneridae</taxon>
        <taxon>Pentapetalae</taxon>
        <taxon>asterids</taxon>
        <taxon>lamiids</taxon>
        <taxon>Lamiales</taxon>
        <taxon>Orobanchaceae</taxon>
        <taxon>Rehmannieae</taxon>
        <taxon>Rehmannia</taxon>
    </lineage>
</organism>